<dbReference type="InterPro" id="IPR020751">
    <property type="entry name" value="aa-tRNA-synth_I_codon-bd_sub2"/>
</dbReference>
<dbReference type="InterPro" id="IPR014729">
    <property type="entry name" value="Rossmann-like_a/b/a_fold"/>
</dbReference>
<evidence type="ECO:0000256" key="3">
    <source>
        <dbReference type="ARBA" id="ARBA00022598"/>
    </source>
</evidence>
<feature type="short sequence motif" description="'HIGH' region" evidence="8">
    <location>
        <begin position="9"/>
        <end position="19"/>
    </location>
</feature>
<comment type="subunit">
    <text evidence="8">Monomer.</text>
</comment>
<keyword evidence="3 8" id="KW-0436">Ligase</keyword>
<feature type="binding site" evidence="8">
    <location>
        <position position="241"/>
    </location>
    <ligand>
        <name>ATP</name>
        <dbReference type="ChEBI" id="CHEBI:30616"/>
    </ligand>
</feature>
<evidence type="ECO:0000313" key="12">
    <source>
        <dbReference type="Proteomes" id="UP000707352"/>
    </source>
</evidence>
<dbReference type="NCBIfam" id="TIGR00464">
    <property type="entry name" value="gltX_bact"/>
    <property type="match status" value="1"/>
</dbReference>
<dbReference type="RefSeq" id="WP_167673041.1">
    <property type="nucleotide sequence ID" value="NZ_JAATJS010000003.1"/>
</dbReference>
<evidence type="ECO:0000256" key="5">
    <source>
        <dbReference type="ARBA" id="ARBA00022840"/>
    </source>
</evidence>
<evidence type="ECO:0000256" key="8">
    <source>
        <dbReference type="HAMAP-Rule" id="MF_00022"/>
    </source>
</evidence>
<dbReference type="PRINTS" id="PR00987">
    <property type="entry name" value="TRNASYNTHGLU"/>
</dbReference>
<evidence type="ECO:0000259" key="10">
    <source>
        <dbReference type="Pfam" id="PF19269"/>
    </source>
</evidence>
<proteinExistence type="inferred from homology"/>
<keyword evidence="4 8" id="KW-0547">Nucleotide-binding</keyword>
<dbReference type="PROSITE" id="PS00178">
    <property type="entry name" value="AA_TRNA_LIGASE_I"/>
    <property type="match status" value="1"/>
</dbReference>
<organism evidence="11 12">
    <name type="scientific">Microvirga terricola</name>
    <dbReference type="NCBI Taxonomy" id="2719797"/>
    <lineage>
        <taxon>Bacteria</taxon>
        <taxon>Pseudomonadati</taxon>
        <taxon>Pseudomonadota</taxon>
        <taxon>Alphaproteobacteria</taxon>
        <taxon>Hyphomicrobiales</taxon>
        <taxon>Methylobacteriaceae</taxon>
        <taxon>Microvirga</taxon>
    </lineage>
</organism>
<dbReference type="SUPFAM" id="SSF52374">
    <property type="entry name" value="Nucleotidylyl transferase"/>
    <property type="match status" value="1"/>
</dbReference>
<comment type="subcellular location">
    <subcellularLocation>
        <location evidence="8">Cytoplasm</location>
    </subcellularLocation>
</comment>
<dbReference type="HAMAP" id="MF_00022">
    <property type="entry name" value="Glu_tRNA_synth_type1"/>
    <property type="match status" value="1"/>
</dbReference>
<dbReference type="Gene3D" id="1.10.10.350">
    <property type="match status" value="1"/>
</dbReference>
<keyword evidence="7 8" id="KW-0030">Aminoacyl-tRNA synthetase</keyword>
<keyword evidence="2 8" id="KW-0963">Cytoplasm</keyword>
<feature type="domain" description="Aminoacyl-tRNA synthetase class I anticodon-binding" evidence="10">
    <location>
        <begin position="344"/>
        <end position="468"/>
    </location>
</feature>
<feature type="domain" description="Glutamyl/glutaminyl-tRNA synthetase class Ib catalytic" evidence="9">
    <location>
        <begin position="3"/>
        <end position="305"/>
    </location>
</feature>
<name>A0ABX0VBT8_9HYPH</name>
<evidence type="ECO:0000256" key="2">
    <source>
        <dbReference type="ARBA" id="ARBA00022490"/>
    </source>
</evidence>
<sequence length="475" mass="52925">MTVVTRFAPSPTGFLHIGGGRTALFNWLYAKRHGGKMLLRIEDTDRERSTEAAIQAILEGLRWLGLDWDGDVVYQFSRAARHKEVAESLLAQGRAYYCYATPEELDEMRESARREGRPMRYDGRWRDRDPSEAPAGVKPVIRLKAPLEGETAVEDEVQGRVVWQNKDLDDLVLLRSDGTPTYMLAVVVDDHDMDITHIIRGDDHLTNGARQTQIYQALGWSVPKMAHIPLIHGPDGAKLSKRHGALGVEAYRSMGYLPAALRNYLVRLGWSHGDQEIFSTQEMIDAFDLSSIGRSPARFDFAKLENLNGHYMRLANDEDLVNAMEDLLPELGEERHIGRKFAPVLREKLIAAMPGLKERAKTLVELLDSAYYLYAQHPMHLDEKATTLLTEGRDRLVGIAPKLEAVSDWSAASVEAVVRGHAEAIGAKLGQVAQPLRAALTGRATSPGLFDVMAVLGKDETLSRLRHQVNDAPVA</sequence>
<dbReference type="EMBL" id="JAATJS010000003">
    <property type="protein sequence ID" value="NIX77158.1"/>
    <property type="molecule type" value="Genomic_DNA"/>
</dbReference>
<keyword evidence="6 8" id="KW-0648">Protein biosynthesis</keyword>
<dbReference type="PANTHER" id="PTHR43311">
    <property type="entry name" value="GLUTAMATE--TRNA LIGASE"/>
    <property type="match status" value="1"/>
</dbReference>
<evidence type="ECO:0000256" key="7">
    <source>
        <dbReference type="ARBA" id="ARBA00023146"/>
    </source>
</evidence>
<dbReference type="Pfam" id="PF00749">
    <property type="entry name" value="tRNA-synt_1c"/>
    <property type="match status" value="1"/>
</dbReference>
<dbReference type="InterPro" id="IPR020058">
    <property type="entry name" value="Glu/Gln-tRNA-synth_Ib_cat-dom"/>
</dbReference>
<dbReference type="Gene3D" id="3.40.50.620">
    <property type="entry name" value="HUPs"/>
    <property type="match status" value="1"/>
</dbReference>
<comment type="function">
    <text evidence="8">Catalyzes the attachment of glutamate to tRNA(Glu) in a two-step reaction: glutamate is first activated by ATP to form Glu-AMP and then transferred to the acceptor end of tRNA(Glu).</text>
</comment>
<dbReference type="InterPro" id="IPR008925">
    <property type="entry name" value="aa_tRNA-synth_I_cd-bd_sf"/>
</dbReference>
<reference evidence="11 12" key="1">
    <citation type="submission" date="2020-03" db="EMBL/GenBank/DDBJ databases">
        <title>The genome sequence of Microvirga sp. c23x22.</title>
        <authorList>
            <person name="Zhang X."/>
        </authorList>
    </citation>
    <scope>NUCLEOTIDE SEQUENCE [LARGE SCALE GENOMIC DNA]</scope>
    <source>
        <strain evidence="12">c23x22</strain>
    </source>
</reference>
<dbReference type="InterPro" id="IPR001412">
    <property type="entry name" value="aa-tRNA-synth_I_CS"/>
</dbReference>
<dbReference type="InterPro" id="IPR004527">
    <property type="entry name" value="Glu-tRNA-ligase_bac/mito"/>
</dbReference>
<accession>A0ABX0VBT8</accession>
<comment type="catalytic activity">
    <reaction evidence="8">
        <text>tRNA(Glu) + L-glutamate + ATP = L-glutamyl-tRNA(Glu) + AMP + diphosphate</text>
        <dbReference type="Rhea" id="RHEA:23540"/>
        <dbReference type="Rhea" id="RHEA-COMP:9663"/>
        <dbReference type="Rhea" id="RHEA-COMP:9680"/>
        <dbReference type="ChEBI" id="CHEBI:29985"/>
        <dbReference type="ChEBI" id="CHEBI:30616"/>
        <dbReference type="ChEBI" id="CHEBI:33019"/>
        <dbReference type="ChEBI" id="CHEBI:78442"/>
        <dbReference type="ChEBI" id="CHEBI:78520"/>
        <dbReference type="ChEBI" id="CHEBI:456215"/>
        <dbReference type="EC" id="6.1.1.17"/>
    </reaction>
</comment>
<comment type="caution">
    <text evidence="8">Lacks conserved residue(s) required for the propagation of feature annotation.</text>
</comment>
<evidence type="ECO:0000313" key="11">
    <source>
        <dbReference type="EMBL" id="NIX77158.1"/>
    </source>
</evidence>
<evidence type="ECO:0000256" key="4">
    <source>
        <dbReference type="ARBA" id="ARBA00022741"/>
    </source>
</evidence>
<dbReference type="InterPro" id="IPR049940">
    <property type="entry name" value="GluQ/Sye"/>
</dbReference>
<comment type="caution">
    <text evidence="11">The sequence shown here is derived from an EMBL/GenBank/DDBJ whole genome shotgun (WGS) entry which is preliminary data.</text>
</comment>
<dbReference type="PANTHER" id="PTHR43311:SF2">
    <property type="entry name" value="GLUTAMATE--TRNA LIGASE, MITOCHONDRIAL-RELATED"/>
    <property type="match status" value="1"/>
</dbReference>
<feature type="short sequence motif" description="'KMSKS' region" evidence="8">
    <location>
        <begin position="238"/>
        <end position="242"/>
    </location>
</feature>
<dbReference type="InterPro" id="IPR033910">
    <property type="entry name" value="GluRS_core"/>
</dbReference>
<dbReference type="GO" id="GO:0004818">
    <property type="term" value="F:glutamate-tRNA ligase activity"/>
    <property type="evidence" value="ECO:0007669"/>
    <property type="project" value="UniProtKB-EC"/>
</dbReference>
<dbReference type="CDD" id="cd00808">
    <property type="entry name" value="GluRS_core"/>
    <property type="match status" value="1"/>
</dbReference>
<evidence type="ECO:0000259" key="9">
    <source>
        <dbReference type="Pfam" id="PF00749"/>
    </source>
</evidence>
<keyword evidence="5 8" id="KW-0067">ATP-binding</keyword>
<dbReference type="Pfam" id="PF19269">
    <property type="entry name" value="Anticodon_2"/>
    <property type="match status" value="1"/>
</dbReference>
<gene>
    <name evidence="8" type="primary">gltX</name>
    <name evidence="11" type="ORF">HB375_11095</name>
</gene>
<evidence type="ECO:0000256" key="1">
    <source>
        <dbReference type="ARBA" id="ARBA00007894"/>
    </source>
</evidence>
<dbReference type="EC" id="6.1.1.17" evidence="8"/>
<dbReference type="InterPro" id="IPR045462">
    <property type="entry name" value="aa-tRNA-synth_I_cd-bd"/>
</dbReference>
<dbReference type="Proteomes" id="UP000707352">
    <property type="component" value="Unassembled WGS sequence"/>
</dbReference>
<keyword evidence="12" id="KW-1185">Reference proteome</keyword>
<dbReference type="InterPro" id="IPR000924">
    <property type="entry name" value="Glu/Gln-tRNA-synth"/>
</dbReference>
<protein>
    <recommendedName>
        <fullName evidence="8">Glutamate--tRNA ligase</fullName>
        <ecNumber evidence="8">6.1.1.17</ecNumber>
    </recommendedName>
    <alternativeName>
        <fullName evidence="8">Glutamyl-tRNA synthetase</fullName>
        <shortName evidence="8">GluRS</shortName>
    </alternativeName>
</protein>
<dbReference type="SUPFAM" id="SSF48163">
    <property type="entry name" value="An anticodon-binding domain of class I aminoacyl-tRNA synthetases"/>
    <property type="match status" value="1"/>
</dbReference>
<evidence type="ECO:0000256" key="6">
    <source>
        <dbReference type="ARBA" id="ARBA00022917"/>
    </source>
</evidence>
<comment type="similarity">
    <text evidence="1 8">Belongs to the class-I aminoacyl-tRNA synthetase family. Glutamate--tRNA ligase type 1 subfamily.</text>
</comment>